<evidence type="ECO:0000313" key="3">
    <source>
        <dbReference type="EMBL" id="KAG5681173.1"/>
    </source>
</evidence>
<feature type="transmembrane region" description="Helical" evidence="1">
    <location>
        <begin position="503"/>
        <end position="519"/>
    </location>
</feature>
<dbReference type="InterPro" id="IPR002656">
    <property type="entry name" value="Acyl_transf_3_dom"/>
</dbReference>
<dbReference type="Pfam" id="PF20146">
    <property type="entry name" value="NRF"/>
    <property type="match status" value="1"/>
</dbReference>
<dbReference type="Pfam" id="PF01757">
    <property type="entry name" value="Acyl_transf_3"/>
    <property type="match status" value="1"/>
</dbReference>
<feature type="domain" description="Nose resistant-to-fluoxetine protein N-terminal" evidence="2">
    <location>
        <begin position="7"/>
        <end position="143"/>
    </location>
</feature>
<feature type="transmembrane region" description="Helical" evidence="1">
    <location>
        <begin position="384"/>
        <end position="406"/>
    </location>
</feature>
<feature type="transmembrane region" description="Helical" evidence="1">
    <location>
        <begin position="151"/>
        <end position="173"/>
    </location>
</feature>
<evidence type="ECO:0000256" key="1">
    <source>
        <dbReference type="SAM" id="Phobius"/>
    </source>
</evidence>
<name>A0A9J6CGV2_POLVA</name>
<organism evidence="3 4">
    <name type="scientific">Polypedilum vanderplanki</name>
    <name type="common">Sleeping chironomid midge</name>
    <dbReference type="NCBI Taxonomy" id="319348"/>
    <lineage>
        <taxon>Eukaryota</taxon>
        <taxon>Metazoa</taxon>
        <taxon>Ecdysozoa</taxon>
        <taxon>Arthropoda</taxon>
        <taxon>Hexapoda</taxon>
        <taxon>Insecta</taxon>
        <taxon>Pterygota</taxon>
        <taxon>Neoptera</taxon>
        <taxon>Endopterygota</taxon>
        <taxon>Diptera</taxon>
        <taxon>Nematocera</taxon>
        <taxon>Chironomoidea</taxon>
        <taxon>Chironomidae</taxon>
        <taxon>Chironominae</taxon>
        <taxon>Polypedilum</taxon>
        <taxon>Polypedilum</taxon>
    </lineage>
</organism>
<feature type="transmembrane region" description="Helical" evidence="1">
    <location>
        <begin position="357"/>
        <end position="377"/>
    </location>
</feature>
<dbReference type="InterPro" id="IPR006621">
    <property type="entry name" value="Nose-resist-to-fluoxetine_N"/>
</dbReference>
<dbReference type="SMART" id="SM00703">
    <property type="entry name" value="NRF"/>
    <property type="match status" value="1"/>
</dbReference>
<dbReference type="EMBL" id="JADBJN010000001">
    <property type="protein sequence ID" value="KAG5681173.1"/>
    <property type="molecule type" value="Genomic_DNA"/>
</dbReference>
<keyword evidence="1" id="KW-1133">Transmembrane helix</keyword>
<feature type="transmembrane region" description="Helical" evidence="1">
    <location>
        <begin position="252"/>
        <end position="276"/>
    </location>
</feature>
<keyword evidence="1" id="KW-0472">Membrane</keyword>
<gene>
    <name evidence="3" type="ORF">PVAND_010631</name>
</gene>
<feature type="transmembrane region" description="Helical" evidence="1">
    <location>
        <begin position="540"/>
        <end position="558"/>
    </location>
</feature>
<keyword evidence="4" id="KW-1185">Reference proteome</keyword>
<proteinExistence type="predicted"/>
<dbReference type="InterPro" id="IPR052728">
    <property type="entry name" value="O2_lipid_transport_reg"/>
</dbReference>
<feature type="transmembrane region" description="Helical" evidence="1">
    <location>
        <begin position="426"/>
        <end position="448"/>
    </location>
</feature>
<feature type="transmembrane region" description="Helical" evidence="1">
    <location>
        <begin position="460"/>
        <end position="483"/>
    </location>
</feature>
<evidence type="ECO:0000313" key="4">
    <source>
        <dbReference type="Proteomes" id="UP001107558"/>
    </source>
</evidence>
<sequence length="622" mass="72030">MNKTYNDAICQNQLEQFSEALSENQNWALKLVDTWAKVQAGFLSGNSVNFGDFDSCVEFKHNEIQGQFCWIILSPLQNSTFENNFHDINFKSLANFLHLNDIKSIKNGFCLPASCSAEDVIKFLNEQFLLANNLIAQNVECRTNDILNLNLYDYFAIFLFSLIIFLMVMCTIYEISMKHKNKKTDQLLTSFSIYTNGAKLFDTTKIKSENSLNCLHGLRALSIIWIITGHRFSNQFPWGNSIELVEFNKTFLSAIVRAHVMAVDTFFLMGALLMTLSTLKDCEKGNLNILRMIWKRYLRYTPVYAATMLVIICFSKYLITGPHNFEKLREPCVKNWWMLLLHIQNYLPADEMCLNHGWYLSADFQLFIISPFIILSIHKFGKKLLALPIILCLGTIIYAMSMSFIFDMRLDTLDPDERLKYYIRYVYFQTQSRAGPWFIGIILGYFMYQNQGKIMKISKWIDITMWILSLCVLSSIVILRYVLFNSTTLSTTAHSLQIGLERSIWACGLCWIIFACQNVKSGGFIRWFLSLSQWQPISRIGLSMYITGAVYQFCMIYNQRVPLFMNAWQVVPTLCSDIVIIIILSTLTYLAFEAPPMIIENYVYKKFQNTLKILKKSTQARA</sequence>
<feature type="transmembrane region" description="Helical" evidence="1">
    <location>
        <begin position="570"/>
        <end position="592"/>
    </location>
</feature>
<dbReference type="PANTHER" id="PTHR11161">
    <property type="entry name" value="O-ACYLTRANSFERASE"/>
    <property type="match status" value="1"/>
</dbReference>
<evidence type="ECO:0000259" key="2">
    <source>
        <dbReference type="SMART" id="SM00703"/>
    </source>
</evidence>
<dbReference type="Proteomes" id="UP001107558">
    <property type="component" value="Chromosome 1"/>
</dbReference>
<protein>
    <recommendedName>
        <fullName evidence="2">Nose resistant-to-fluoxetine protein N-terminal domain-containing protein</fullName>
    </recommendedName>
</protein>
<feature type="transmembrane region" description="Helical" evidence="1">
    <location>
        <begin position="297"/>
        <end position="319"/>
    </location>
</feature>
<dbReference type="OrthoDB" id="118951at2759"/>
<comment type="caution">
    <text evidence="3">The sequence shown here is derived from an EMBL/GenBank/DDBJ whole genome shotgun (WGS) entry which is preliminary data.</text>
</comment>
<reference evidence="3" key="1">
    <citation type="submission" date="2021-03" db="EMBL/GenBank/DDBJ databases">
        <title>Chromosome level genome of the anhydrobiotic midge Polypedilum vanderplanki.</title>
        <authorList>
            <person name="Yoshida Y."/>
            <person name="Kikawada T."/>
            <person name="Gusev O."/>
        </authorList>
    </citation>
    <scope>NUCLEOTIDE SEQUENCE</scope>
    <source>
        <strain evidence="3">NIAS01</strain>
        <tissue evidence="3">Whole body or cell culture</tissue>
    </source>
</reference>
<accession>A0A9J6CGV2</accession>
<dbReference type="GO" id="GO:0016747">
    <property type="term" value="F:acyltransferase activity, transferring groups other than amino-acyl groups"/>
    <property type="evidence" value="ECO:0007669"/>
    <property type="project" value="InterPro"/>
</dbReference>
<dbReference type="PANTHER" id="PTHR11161:SF72">
    <property type="entry name" value="FI21449P1"/>
    <property type="match status" value="1"/>
</dbReference>
<keyword evidence="1" id="KW-0812">Transmembrane</keyword>
<dbReference type="AlphaFoldDB" id="A0A9J6CGV2"/>